<dbReference type="InterPro" id="IPR036691">
    <property type="entry name" value="Endo/exonu/phosph_ase_sf"/>
</dbReference>
<dbReference type="PANTHER" id="PTHR12121">
    <property type="entry name" value="CARBON CATABOLITE REPRESSOR PROTEIN 4"/>
    <property type="match status" value="1"/>
</dbReference>
<evidence type="ECO:0000313" key="2">
    <source>
        <dbReference type="Proteomes" id="UP000253551"/>
    </source>
</evidence>
<dbReference type="EMBL" id="PJQM01002303">
    <property type="protein sequence ID" value="RCH96481.1"/>
    <property type="molecule type" value="Genomic_DNA"/>
</dbReference>
<dbReference type="Proteomes" id="UP000253551">
    <property type="component" value="Unassembled WGS sequence"/>
</dbReference>
<dbReference type="AlphaFoldDB" id="A0A367K3N4"/>
<dbReference type="Gene3D" id="3.60.10.10">
    <property type="entry name" value="Endonuclease/exonuclease/phosphatase"/>
    <property type="match status" value="1"/>
</dbReference>
<dbReference type="SUPFAM" id="SSF56219">
    <property type="entry name" value="DNase I-like"/>
    <property type="match status" value="1"/>
</dbReference>
<dbReference type="CDD" id="cd09083">
    <property type="entry name" value="EEP-1"/>
    <property type="match status" value="1"/>
</dbReference>
<comment type="caution">
    <text evidence="1">The sequence shown here is derived from an EMBL/GenBank/DDBJ whole genome shotgun (WGS) entry which is preliminary data.</text>
</comment>
<proteinExistence type="predicted"/>
<dbReference type="OrthoDB" id="276515at2759"/>
<gene>
    <name evidence="1" type="ORF">CU098_006288</name>
</gene>
<dbReference type="InterPro" id="IPR050410">
    <property type="entry name" value="CCR4/nocturin_mRNA_transcr"/>
</dbReference>
<reference evidence="1 2" key="1">
    <citation type="journal article" date="2018" name="G3 (Bethesda)">
        <title>Phylogenetic and Phylogenomic Definition of Rhizopus Species.</title>
        <authorList>
            <person name="Gryganskyi A.P."/>
            <person name="Golan J."/>
            <person name="Dolatabadi S."/>
            <person name="Mondo S."/>
            <person name="Robb S."/>
            <person name="Idnurm A."/>
            <person name="Muszewska A."/>
            <person name="Steczkiewicz K."/>
            <person name="Masonjones S."/>
            <person name="Liao H.L."/>
            <person name="Gajdeczka M.T."/>
            <person name="Anike F."/>
            <person name="Vuek A."/>
            <person name="Anishchenko I.M."/>
            <person name="Voigt K."/>
            <person name="de Hoog G.S."/>
            <person name="Smith M.E."/>
            <person name="Heitman J."/>
            <person name="Vilgalys R."/>
            <person name="Stajich J.E."/>
        </authorList>
    </citation>
    <scope>NUCLEOTIDE SEQUENCE [LARGE SCALE GENOMIC DNA]</scope>
    <source>
        <strain evidence="1 2">LSU 92-RS-03</strain>
    </source>
</reference>
<dbReference type="GO" id="GO:0000175">
    <property type="term" value="F:3'-5'-RNA exonuclease activity"/>
    <property type="evidence" value="ECO:0007669"/>
    <property type="project" value="TreeGrafter"/>
</dbReference>
<sequence length="364" mass="41530">MANNSKRNPLSFMTLNVRHDNHEHSQKTVFATPPIKQNPFDPQEFLGEQPWSIRKWKILDTILLFMPDESVLHQIQDLEALLGNDYQWVGVGREDGDKQGEMAAIFYKTEILTIEDWKTVWLSETPEKVASIGWDARHSRTATQVLFKKTQDETKFTVFNVHMDHVGVQAREESCKLILERARMVSSEGPVFLMGDFNSTRQESAYQVLVGHENQEETDTLSNLEELNNVCASAFVNKSGVPIRTAEGSITLPTHRVLRPGRVLENMKRQHDYFKDTRYELLTRLKSKGAPGTVSGPFGYRDTLTSFNAGDEDVSRAPLCIDFILVLHDPQTQLQVNHHAVLPNQFDDGLYLTDHRPVLAKISW</sequence>
<dbReference type="PANTHER" id="PTHR12121:SF36">
    <property type="entry name" value="ENDONUCLEASE_EXONUCLEASE_PHOSPHATASE DOMAIN-CONTAINING PROTEIN"/>
    <property type="match status" value="1"/>
</dbReference>
<protein>
    <recommendedName>
        <fullName evidence="3">Endonuclease/exonuclease/phosphatase domain-containing protein</fullName>
    </recommendedName>
</protein>
<keyword evidence="2" id="KW-1185">Reference proteome</keyword>
<organism evidence="1 2">
    <name type="scientific">Rhizopus stolonifer</name>
    <name type="common">Rhizopus nigricans</name>
    <dbReference type="NCBI Taxonomy" id="4846"/>
    <lineage>
        <taxon>Eukaryota</taxon>
        <taxon>Fungi</taxon>
        <taxon>Fungi incertae sedis</taxon>
        <taxon>Mucoromycota</taxon>
        <taxon>Mucoromycotina</taxon>
        <taxon>Mucoromycetes</taxon>
        <taxon>Mucorales</taxon>
        <taxon>Mucorineae</taxon>
        <taxon>Rhizopodaceae</taxon>
        <taxon>Rhizopus</taxon>
    </lineage>
</organism>
<evidence type="ECO:0008006" key="3">
    <source>
        <dbReference type="Google" id="ProtNLM"/>
    </source>
</evidence>
<accession>A0A367K3N4</accession>
<evidence type="ECO:0000313" key="1">
    <source>
        <dbReference type="EMBL" id="RCH96481.1"/>
    </source>
</evidence>
<name>A0A367K3N4_RHIST</name>